<dbReference type="EMBL" id="OU899035">
    <property type="protein sequence ID" value="CAH1723493.1"/>
    <property type="molecule type" value="Genomic_DNA"/>
</dbReference>
<reference evidence="11" key="1">
    <citation type="submission" date="2022-02" db="EMBL/GenBank/DDBJ databases">
        <authorList>
            <person name="King R."/>
        </authorList>
    </citation>
    <scope>NUCLEOTIDE SEQUENCE</scope>
</reference>
<evidence type="ECO:0000259" key="10">
    <source>
        <dbReference type="Pfam" id="PF21974"/>
    </source>
</evidence>
<gene>
    <name evidence="11" type="ORF">APHIGO_LOCUS5182</name>
</gene>
<dbReference type="SUPFAM" id="SSF56091">
    <property type="entry name" value="DNA ligase/mRNA capping enzyme, catalytic domain"/>
    <property type="match status" value="1"/>
</dbReference>
<evidence type="ECO:0000256" key="6">
    <source>
        <dbReference type="ARBA" id="ARBA00022448"/>
    </source>
</evidence>
<evidence type="ECO:0000256" key="7">
    <source>
        <dbReference type="ARBA" id="ARBA00022490"/>
    </source>
</evidence>
<keyword evidence="9" id="KW-0539">Nucleus</keyword>
<proteinExistence type="inferred from homology"/>
<keyword evidence="7" id="KW-0963">Cytoplasm</keyword>
<protein>
    <recommendedName>
        <fullName evidence="5">Snurportin-1</fullName>
    </recommendedName>
</protein>
<reference evidence="11" key="2">
    <citation type="submission" date="2022-10" db="EMBL/GenBank/DDBJ databases">
        <authorList>
            <consortium name="ENA_rothamsted_submissions"/>
            <consortium name="culmorum"/>
            <person name="King R."/>
        </authorList>
    </citation>
    <scope>NUCLEOTIDE SEQUENCE</scope>
</reference>
<dbReference type="GO" id="GO:0005634">
    <property type="term" value="C:nucleus"/>
    <property type="evidence" value="ECO:0007669"/>
    <property type="project" value="UniProtKB-SubCell"/>
</dbReference>
<evidence type="ECO:0000256" key="2">
    <source>
        <dbReference type="ARBA" id="ARBA00004123"/>
    </source>
</evidence>
<comment type="similarity">
    <text evidence="4">Belongs to the snurportin family.</text>
</comment>
<organism evidence="11 12">
    <name type="scientific">Aphis gossypii</name>
    <name type="common">Cotton aphid</name>
    <dbReference type="NCBI Taxonomy" id="80765"/>
    <lineage>
        <taxon>Eukaryota</taxon>
        <taxon>Metazoa</taxon>
        <taxon>Ecdysozoa</taxon>
        <taxon>Arthropoda</taxon>
        <taxon>Hexapoda</taxon>
        <taxon>Insecta</taxon>
        <taxon>Pterygota</taxon>
        <taxon>Neoptera</taxon>
        <taxon>Paraneoptera</taxon>
        <taxon>Hemiptera</taxon>
        <taxon>Sternorrhyncha</taxon>
        <taxon>Aphidomorpha</taxon>
        <taxon>Aphidoidea</taxon>
        <taxon>Aphididae</taxon>
        <taxon>Aphidini</taxon>
        <taxon>Aphis</taxon>
        <taxon>Aphis</taxon>
    </lineage>
</organism>
<evidence type="ECO:0000256" key="4">
    <source>
        <dbReference type="ARBA" id="ARBA00007540"/>
    </source>
</evidence>
<dbReference type="GO" id="GO:0061015">
    <property type="term" value="P:snRNA import into nucleus"/>
    <property type="evidence" value="ECO:0007669"/>
    <property type="project" value="InterPro"/>
</dbReference>
<dbReference type="InterPro" id="IPR047857">
    <property type="entry name" value="Snurportin1_C"/>
</dbReference>
<evidence type="ECO:0000313" key="12">
    <source>
        <dbReference type="Proteomes" id="UP001154329"/>
    </source>
</evidence>
<dbReference type="Pfam" id="PF21974">
    <property type="entry name" value="SPN1_m3Gcap_bd"/>
    <property type="match status" value="1"/>
</dbReference>
<dbReference type="AlphaFoldDB" id="A0A9P0J2D6"/>
<feature type="domain" description="Snurportin-1 m3G cap-binding" evidence="10">
    <location>
        <begin position="65"/>
        <end position="247"/>
    </location>
</feature>
<comment type="function">
    <text evidence="1">Functions as an U snRNP-specific nuclear import adapter. Involved in the trimethylguanosine (m3G)-cap-dependent nuclear import of U snRNPs. Binds specifically to the terminal m3G-cap U snRNAs.</text>
</comment>
<accession>A0A9P0J2D6</accession>
<keyword evidence="8" id="KW-0694">RNA-binding</keyword>
<keyword evidence="12" id="KW-1185">Reference proteome</keyword>
<dbReference type="PANTHER" id="PTHR13403">
    <property type="entry name" value="SNURPORTIN1 RNUT1 PROTEIN RNA, U TRANSPORTER 1"/>
    <property type="match status" value="1"/>
</dbReference>
<dbReference type="PANTHER" id="PTHR13403:SF6">
    <property type="entry name" value="SNURPORTIN-1"/>
    <property type="match status" value="1"/>
</dbReference>
<name>A0A9P0J2D6_APHGO</name>
<comment type="subcellular location">
    <subcellularLocation>
        <location evidence="3">Cytoplasm</location>
    </subcellularLocation>
    <subcellularLocation>
        <location evidence="2">Nucleus</location>
    </subcellularLocation>
</comment>
<dbReference type="GO" id="GO:0005737">
    <property type="term" value="C:cytoplasm"/>
    <property type="evidence" value="ECO:0007669"/>
    <property type="project" value="UniProtKB-SubCell"/>
</dbReference>
<dbReference type="Gene3D" id="3.30.470.30">
    <property type="entry name" value="DNA ligase/mRNA capping enzyme"/>
    <property type="match status" value="1"/>
</dbReference>
<sequence>MGTSMLKYFIEIINNLDSIVLIKRDQQINERRNIKDAVDTFMEIDERKNGNAVPSNEAYELATSMMYSEWMLETPEDIDNWIAVLCPEGKRCCVIAQDNKTKTVNKFGTTLNSFPSLFPYGCRISNNCPSHRKRTVLDCVYSFKLKKYYVLDIIEWMGVPYRDFDAEFRFYFIQSKLSEIPGINEKSTTNFYPFELAPRMATRYLYQHLLEKCQFFPDSIELDGINFYYPESLYTSGETPLVLWLKPFMIPDVLQKPVNDHLVQLHKPPNYVNVFEYSQSLKKKNRKFKKKKNSTSNCDKMEVESLVEVEMDKDPVVENEICMEN</sequence>
<evidence type="ECO:0000256" key="5">
    <source>
        <dbReference type="ARBA" id="ARBA00016034"/>
    </source>
</evidence>
<dbReference type="InterPro" id="IPR017336">
    <property type="entry name" value="Snurportin-1"/>
</dbReference>
<evidence type="ECO:0000256" key="9">
    <source>
        <dbReference type="ARBA" id="ARBA00023242"/>
    </source>
</evidence>
<evidence type="ECO:0000313" key="11">
    <source>
        <dbReference type="EMBL" id="CAH1723493.1"/>
    </source>
</evidence>
<evidence type="ECO:0000256" key="1">
    <source>
        <dbReference type="ARBA" id="ARBA00003975"/>
    </source>
</evidence>
<evidence type="ECO:0000256" key="8">
    <source>
        <dbReference type="ARBA" id="ARBA00022884"/>
    </source>
</evidence>
<evidence type="ECO:0000256" key="3">
    <source>
        <dbReference type="ARBA" id="ARBA00004496"/>
    </source>
</evidence>
<keyword evidence="6" id="KW-0813">Transport</keyword>
<dbReference type="Proteomes" id="UP001154329">
    <property type="component" value="Chromosome 2"/>
</dbReference>
<dbReference type="CDD" id="cd09232">
    <property type="entry name" value="Snurportin-1_C"/>
    <property type="match status" value="1"/>
</dbReference>
<dbReference type="GO" id="GO:0003723">
    <property type="term" value="F:RNA binding"/>
    <property type="evidence" value="ECO:0007669"/>
    <property type="project" value="UniProtKB-KW"/>
</dbReference>